<sequence>MSDTAKAWFEWTTHEEAILAEIWALPTPIKTNMHRLPRRSPRAAMQHAHEIGLPPRTRGKAEYSAAYAILKMALERGPNHALGLAEVTGVSYRRVHDFLRTMHAEDKVHITGWRKTARNGPPPPVYAWGEGDDVPRPRPAALRNRLRHKKDASMNPFAQIADYARKLHREAA</sequence>
<dbReference type="RefSeq" id="WP_183724731.1">
    <property type="nucleotide sequence ID" value="NZ_JACHBW010000008.1"/>
</dbReference>
<accession>A0A7W9TXG2</accession>
<evidence type="ECO:0000313" key="1">
    <source>
        <dbReference type="EMBL" id="MBB6103217.1"/>
    </source>
</evidence>
<dbReference type="EMBL" id="JACHBW010000008">
    <property type="protein sequence ID" value="MBB6103217.1"/>
    <property type="molecule type" value="Genomic_DNA"/>
</dbReference>
<name>A0A7W9TXG2_9BURK</name>
<organism evidence="1 2">
    <name type="scientific">Paraburkholderia bannensis</name>
    <dbReference type="NCBI Taxonomy" id="765414"/>
    <lineage>
        <taxon>Bacteria</taxon>
        <taxon>Pseudomonadati</taxon>
        <taxon>Pseudomonadota</taxon>
        <taxon>Betaproteobacteria</taxon>
        <taxon>Burkholderiales</taxon>
        <taxon>Burkholderiaceae</taxon>
        <taxon>Paraburkholderia</taxon>
    </lineage>
</organism>
<comment type="caution">
    <text evidence="1">The sequence shown here is derived from an EMBL/GenBank/DDBJ whole genome shotgun (WGS) entry which is preliminary data.</text>
</comment>
<reference evidence="1 2" key="1">
    <citation type="submission" date="2020-08" db="EMBL/GenBank/DDBJ databases">
        <title>Above-ground endophytic microbial communities from plants in different locations in the United States.</title>
        <authorList>
            <person name="Frank C."/>
        </authorList>
    </citation>
    <scope>NUCLEOTIDE SEQUENCE [LARGE SCALE GENOMIC DNA]</scope>
    <source>
        <strain evidence="1 2">WP4_2_2</strain>
    </source>
</reference>
<keyword evidence="2" id="KW-1185">Reference proteome</keyword>
<dbReference type="Proteomes" id="UP000571554">
    <property type="component" value="Unassembled WGS sequence"/>
</dbReference>
<evidence type="ECO:0000313" key="2">
    <source>
        <dbReference type="Proteomes" id="UP000571554"/>
    </source>
</evidence>
<dbReference type="AlphaFoldDB" id="A0A7W9TXG2"/>
<gene>
    <name evidence="1" type="ORF">F4827_003072</name>
</gene>
<proteinExistence type="predicted"/>
<protein>
    <submittedName>
        <fullName evidence="1">Uncharacterized protein</fullName>
    </submittedName>
</protein>